<dbReference type="Gene3D" id="2.180.10.10">
    <property type="entry name" value="RHS repeat-associated core"/>
    <property type="match status" value="2"/>
</dbReference>
<dbReference type="InterPro" id="IPR003284">
    <property type="entry name" value="Sal_SpvB"/>
</dbReference>
<dbReference type="SUPFAM" id="SSF69318">
    <property type="entry name" value="Integrin alpha N-terminal domain"/>
    <property type="match status" value="1"/>
</dbReference>
<dbReference type="NCBIfam" id="TIGR03696">
    <property type="entry name" value="Rhs_assc_core"/>
    <property type="match status" value="1"/>
</dbReference>
<dbReference type="InterPro" id="IPR056823">
    <property type="entry name" value="TEN-like_YD-shell"/>
</dbReference>
<proteinExistence type="predicted"/>
<comment type="caution">
    <text evidence="7">The sequence shown here is derived from an EMBL/GenBank/DDBJ whole genome shotgun (WGS) entry which is preliminary data.</text>
</comment>
<dbReference type="InterPro" id="IPR028994">
    <property type="entry name" value="Integrin_alpha_N"/>
</dbReference>
<dbReference type="InterPro" id="IPR013320">
    <property type="entry name" value="ConA-like_dom_sf"/>
</dbReference>
<dbReference type="Pfam" id="PF25023">
    <property type="entry name" value="TEN_YD-shell"/>
    <property type="match status" value="1"/>
</dbReference>
<gene>
    <name evidence="7" type="ORF">COV55_05070</name>
</gene>
<feature type="domain" description="Teneurin-like YD-shell" evidence="6">
    <location>
        <begin position="2224"/>
        <end position="2552"/>
    </location>
</feature>
<evidence type="ECO:0000313" key="7">
    <source>
        <dbReference type="EMBL" id="PIR06071.1"/>
    </source>
</evidence>
<accession>A0A2H0NB01</accession>
<reference evidence="7 8" key="1">
    <citation type="submission" date="2017-09" db="EMBL/GenBank/DDBJ databases">
        <title>Depth-based differentiation of microbial function through sediment-hosted aquifers and enrichment of novel symbionts in the deep terrestrial subsurface.</title>
        <authorList>
            <person name="Probst A.J."/>
            <person name="Ladd B."/>
            <person name="Jarett J.K."/>
            <person name="Geller-Mcgrath D.E."/>
            <person name="Sieber C.M."/>
            <person name="Emerson J.B."/>
            <person name="Anantharaman K."/>
            <person name="Thomas B.C."/>
            <person name="Malmstrom R."/>
            <person name="Stieglmeier M."/>
            <person name="Klingl A."/>
            <person name="Woyke T."/>
            <person name="Ryan C.M."/>
            <person name="Banfield J.F."/>
        </authorList>
    </citation>
    <scope>NUCLEOTIDE SEQUENCE [LARGE SCALE GENOMIC DNA]</scope>
    <source>
        <strain evidence="7">CG11_big_fil_rev_8_21_14_0_20_36_20</strain>
    </source>
</reference>
<name>A0A2H0NB01_9BACT</name>
<keyword evidence="4" id="KW-0843">Virulence</keyword>
<comment type="subcellular location">
    <subcellularLocation>
        <location evidence="1">Secreted</location>
    </subcellularLocation>
</comment>
<evidence type="ECO:0000256" key="2">
    <source>
        <dbReference type="ARBA" id="ARBA00022525"/>
    </source>
</evidence>
<dbReference type="Gene3D" id="2.60.120.200">
    <property type="match status" value="2"/>
</dbReference>
<evidence type="ECO:0000256" key="5">
    <source>
        <dbReference type="SAM" id="MobiDB-lite"/>
    </source>
</evidence>
<feature type="compositionally biased region" description="Low complexity" evidence="5">
    <location>
        <begin position="50"/>
        <end position="59"/>
    </location>
</feature>
<evidence type="ECO:0000259" key="6">
    <source>
        <dbReference type="Pfam" id="PF25023"/>
    </source>
</evidence>
<feature type="compositionally biased region" description="Polar residues" evidence="5">
    <location>
        <begin position="1675"/>
        <end position="1687"/>
    </location>
</feature>
<dbReference type="PANTHER" id="PTHR32305:SF15">
    <property type="entry name" value="PROTEIN RHSA-RELATED"/>
    <property type="match status" value="1"/>
</dbReference>
<evidence type="ECO:0000256" key="3">
    <source>
        <dbReference type="ARBA" id="ARBA00022737"/>
    </source>
</evidence>
<dbReference type="InterPro" id="IPR050708">
    <property type="entry name" value="T6SS_VgrG/RHS"/>
</dbReference>
<feature type="region of interest" description="Disordered" evidence="5">
    <location>
        <begin position="1664"/>
        <end position="1692"/>
    </location>
</feature>
<dbReference type="GO" id="GO:0005737">
    <property type="term" value="C:cytoplasm"/>
    <property type="evidence" value="ECO:0007669"/>
    <property type="project" value="InterPro"/>
</dbReference>
<evidence type="ECO:0000256" key="1">
    <source>
        <dbReference type="ARBA" id="ARBA00004613"/>
    </source>
</evidence>
<feature type="region of interest" description="Disordered" evidence="5">
    <location>
        <begin position="41"/>
        <end position="64"/>
    </location>
</feature>
<dbReference type="EMBL" id="PCWQ01000023">
    <property type="protein sequence ID" value="PIR06071.1"/>
    <property type="molecule type" value="Genomic_DNA"/>
</dbReference>
<evidence type="ECO:0000256" key="4">
    <source>
        <dbReference type="ARBA" id="ARBA00023026"/>
    </source>
</evidence>
<organism evidence="7 8">
    <name type="scientific">Candidatus Komeilibacteria bacterium CG11_big_fil_rev_8_21_14_0_20_36_20</name>
    <dbReference type="NCBI Taxonomy" id="1974477"/>
    <lineage>
        <taxon>Bacteria</taxon>
        <taxon>Candidatus Komeiliibacteriota</taxon>
    </lineage>
</organism>
<dbReference type="GO" id="GO:0005576">
    <property type="term" value="C:extracellular region"/>
    <property type="evidence" value="ECO:0007669"/>
    <property type="project" value="UniProtKB-SubCell"/>
</dbReference>
<dbReference type="Proteomes" id="UP000230564">
    <property type="component" value="Unassembled WGS sequence"/>
</dbReference>
<dbReference type="SUPFAM" id="SSF49899">
    <property type="entry name" value="Concanavalin A-like lectins/glucanases"/>
    <property type="match status" value="2"/>
</dbReference>
<evidence type="ECO:0000313" key="8">
    <source>
        <dbReference type="Proteomes" id="UP000230564"/>
    </source>
</evidence>
<dbReference type="Pfam" id="PF13385">
    <property type="entry name" value="Laminin_G_3"/>
    <property type="match status" value="2"/>
</dbReference>
<sequence length="2742" mass="305150">MKSIKKFQLKMFIWLFLGVFVFTSIVPPALASELGGENNLEIGPIERQPENIPEPIEQPTAEPSDEIIERDDSSVISSPNSNNPKTKIIDYKLDNKDDILLDNEDQTPLDMYANRDNAGLKPEKQSGEYNVDQFTGLFSYNYPLQIPAGRANLQPSVSLQYNHRQTNLGSMIGVGWDISMPSIVRDNRTGVDNLYDENYFILNFGGSNRLESIDIDGSGYGTYGKQVEADFLDIEFDQNNKWIVTDKLGVIYTFGSTAASRQDNPEDSSQVYQWMLEEVRDTNDNFIRYEYYKDSGQIYPKRIIYTGYDTTDGIFEVDFEPFANGTPTENNLFSVSYQTGFAVQTKYLLDAIDIKIDGELKISYDLDLDLNSAANKYLLASIVPNFYEGQDAYIKDQVDFEYSQQSLSYTAGDDYTLPGNRSLGEHIPIYQNKRDMFVDLNSDSLSDYIRMNCIDTNVSVAVWTNDGQGGWDENQNYSESIGSGFDCSNLSGVRYSIPVAFAELNGDHLIDMVTDDYIYYNNGNGWDSPQSFELPEGISLLQSSSGGQPPMNGVIFQDMNMDGYDDIVYDYHPSNYQAEIDVYIRDADIGDWNIDNDYNLLVTMGASDCLIYGGDPFGFKDLNNDNLPDIFYKYRCIFGEFNEEDQAGYFNTGDAFATTTDWTGPWISYFHLSESTTAEQTINYFSDLDADGLGDYSQFYRYKYTSQGPHSGGNLSLLGQTLFETGVFDGHDYFNISLPVATADLNGDQVQDAIHSYNLGSSPQSSVFLSQSTKSDVLEQINYQSGAKVYISYDSSANEKDGQGNLLNPELPFNLYVVKEVVVNDGLGDMEGYQYQYEDGNTASYPSQKIKDVYGFGQVAVKQGQAMPDIDFGDGSDGDFVSSGDATWDSDKNFTSLYIQSGDTITVEPNVVIKVQGEAVIDGILSAFAQGYYGSWPSHSGDGPGGGGGGYIRSDAAGGGGGGAGYASNGQNCQGFQGYGYGGPAYGNPELEPIYMGSGGGGGASLQNAPGGWGGSGGGIIQLFAETLVVNGEIDVDGANGGDGQSGHGRYGGGGGGGSGGSILIKSLTEANIGSDLVHALGGQGGTGGYFNNGGNGAGGRIRIEATSVIGVSNPLYYKEGDFKYSMDNVDNDDDLQKTVNYYQTAKDDGLYLHGRQKSSGRYDVLDNLLSQKTNNWLTHDLGGNRKFVFLDQDVDTQTHLLEEGNLHEYSPDEHTIALYHMNGEVGTSEKMDNAQGNTNYDLTEVNVGSGAGFDGVENGAYSSAGDISRLETNINDLGDDVFSIELWMKYNGGKFLGNIVLGKKNYYDNGFYVEYNWNYNTISFTSSNDKYAWSVSAEFGSVRPGEWQHFVFVMDTNYAYIYIDGDLARQSSVTQEHDQVVSEQLYLLCHKETCNSAGLYSMDEVRVSNTVRSAEEIFNYYHNTQEPYYEVSRGKQYDYDFTNGNLITEYDLGEVEFDRETGEITNELTGDEKTTDYEYALNETKHILAAPKNKIISNTTETKEQDLYYDDLPYGQVNKVNLTKEDYLEQDVEINRVFNQYGLVTAEVDPKGATTTIAYNADYLYPTSIINPLNQTTYTEYNLFNGQVTTSTNPNGLIAVNNYDAFGRLVKTKISDPDNPTQLVTKQEVSYHDNISGGNSMRTEMVVDQKTLALWHMNGEVGSAEKKDDAADNQDLTENNNPSAGSGFNGAPDGAYHLDGVDDYLSSYSTSFNFGTGDFSLEAWARTTEGGIVIIKKQPGGNQPGWYMSITTDDGYAKFAISEGNDSSWKSIIGNTDLRDNNWHYLAGVRTGDLIRIYVDGKLQDEVDGVGTYDPDNNASLVFASTPVSDYYMMILDEIRISDEARLADEIELYYNTIAPTDPASNYKETKDYFTTNDYVTSREYYDGLKRVIQKKAQTAEEDEYSTVDIIYDSQGRVVWQSLPYVTSSLNYSSADLEQPAKEYTYDALDRVLTETMPMGTTSYAYDGFTTTITDANGVDKDLTKDAYGNLVEVKEYNNGQTYTTEYEYSLTNKLTKITDAQDNERNFEYDDLDNLISQDMVHTPETVNPAEITYDHDQNGNVTDQTSFNDDDVSYSYDVLNRVLTEDLDSSTEIAYTYDQGTYNVGQLTYADYGNNNSQRYDYDILGRLVEKVAEIEDTNYTLEYEYDLAGNITTFTYPHGGTAVYDYNDIGQIETVSINRGQGLETIADNIEYNHNGQMTHLERENNVITDYTYDPDQNFLLTNLTTTYSTTTLQDISYTYDNVGNITQIVEDGDTELAKTVNYYYDDLNRLATSTVDYVDAGMTDYTISYQYDAIGNMTDNSNLDEISYDSDQPHQLTSVGTQDFTYDDAGNLTNDEAYNYLYDWRSRMKKSSEIGSNRATHYLYDQNNQRFLKYTEQFSTSVINPEPELVSKTKYVDKYYERDKDNNIKSHIYLGDIKIATINNNQAPYYILSDHLNSNSIITDENGDVAELTEYEPYGKIYYSDTIEDFGDDYKFTGQEYDEESDLQYYGARYYDNQTGRFTTVDPAILILHDGQALKIITNDSLTGFLANPQNINSYAYALNNPVIYVDPDGNFLETFLDVGFVTYDSGNTLYKGGQFIGSLFSGDLQRASDASEAFLGSFVDLGVDTGAALIPFVPAGLTKVDDAAKLANKAKNFDAVAQQSKMLKGIENSKAINTIRDVFRTSDTVPGGTMGAIRNEINTGWLTKGINHAEGKATNTINRIVNIFKTENLNKVETSRLQGIRNSLQSLIKHIK</sequence>
<dbReference type="PANTHER" id="PTHR32305">
    <property type="match status" value="1"/>
</dbReference>
<dbReference type="Pfam" id="PF03534">
    <property type="entry name" value="SpvB"/>
    <property type="match status" value="1"/>
</dbReference>
<dbReference type="InterPro" id="IPR022385">
    <property type="entry name" value="Rhs_assc_core"/>
</dbReference>
<keyword evidence="3" id="KW-0677">Repeat</keyword>
<protein>
    <recommendedName>
        <fullName evidence="6">Teneurin-like YD-shell domain-containing protein</fullName>
    </recommendedName>
</protein>
<keyword evidence="2" id="KW-0964">Secreted</keyword>